<dbReference type="SUPFAM" id="SSF57938">
    <property type="entry name" value="DnaJ/Hsp40 cysteine-rich domain"/>
    <property type="match status" value="1"/>
</dbReference>
<reference evidence="1" key="2">
    <citation type="submission" date="2020-09" db="EMBL/GenBank/DDBJ databases">
        <authorList>
            <person name="Sun Q."/>
            <person name="Kim S."/>
        </authorList>
    </citation>
    <scope>NUCLEOTIDE SEQUENCE</scope>
    <source>
        <strain evidence="1">KCTC 12719</strain>
    </source>
</reference>
<proteinExistence type="predicted"/>
<sequence>MYIVINLMVMNKVKCEVCSGFGMGPATINVYEETCTSCNGKGYFDNPEDAIDHSIESATRSVPNWRNVSREMIKFQTIRMRRDFKDTDY</sequence>
<reference evidence="1" key="1">
    <citation type="journal article" date="2014" name="Int. J. Syst. Evol. Microbiol.">
        <title>Complete genome sequence of Corynebacterium casei LMG S-19264T (=DSM 44701T), isolated from a smear-ripened cheese.</title>
        <authorList>
            <consortium name="US DOE Joint Genome Institute (JGI-PGF)"/>
            <person name="Walter F."/>
            <person name="Albersmeier A."/>
            <person name="Kalinowski J."/>
            <person name="Ruckert C."/>
        </authorList>
    </citation>
    <scope>NUCLEOTIDE SEQUENCE</scope>
    <source>
        <strain evidence="1">KCTC 12719</strain>
    </source>
</reference>
<dbReference type="InterPro" id="IPR036410">
    <property type="entry name" value="HSP_DnaJ_Cys-rich_dom_sf"/>
</dbReference>
<dbReference type="Proteomes" id="UP000610456">
    <property type="component" value="Unassembled WGS sequence"/>
</dbReference>
<keyword evidence="2" id="KW-1185">Reference proteome</keyword>
<dbReference type="AlphaFoldDB" id="A0A918S8F5"/>
<dbReference type="EMBL" id="BMXB01000001">
    <property type="protein sequence ID" value="GHA26108.1"/>
    <property type="molecule type" value="Genomic_DNA"/>
</dbReference>
<organism evidence="1 2">
    <name type="scientific">Salinimicrobium marinum</name>
    <dbReference type="NCBI Taxonomy" id="680283"/>
    <lineage>
        <taxon>Bacteria</taxon>
        <taxon>Pseudomonadati</taxon>
        <taxon>Bacteroidota</taxon>
        <taxon>Flavobacteriia</taxon>
        <taxon>Flavobacteriales</taxon>
        <taxon>Flavobacteriaceae</taxon>
        <taxon>Salinimicrobium</taxon>
    </lineage>
</organism>
<dbReference type="Gene3D" id="6.20.20.10">
    <property type="match status" value="1"/>
</dbReference>
<evidence type="ECO:0000313" key="2">
    <source>
        <dbReference type="Proteomes" id="UP000610456"/>
    </source>
</evidence>
<gene>
    <name evidence="1" type="ORF">GCM10007103_04270</name>
</gene>
<comment type="caution">
    <text evidence="1">The sequence shown here is derived from an EMBL/GenBank/DDBJ whole genome shotgun (WGS) entry which is preliminary data.</text>
</comment>
<protein>
    <submittedName>
        <fullName evidence="1">Uncharacterized protein</fullName>
    </submittedName>
</protein>
<name>A0A918S8F5_9FLAO</name>
<accession>A0A918S8F5</accession>
<evidence type="ECO:0000313" key="1">
    <source>
        <dbReference type="EMBL" id="GHA26108.1"/>
    </source>
</evidence>